<dbReference type="GO" id="GO:0046872">
    <property type="term" value="F:metal ion binding"/>
    <property type="evidence" value="ECO:0007669"/>
    <property type="project" value="InterPro"/>
</dbReference>
<reference evidence="7" key="2">
    <citation type="submission" date="2021-04" db="EMBL/GenBank/DDBJ databases">
        <authorList>
            <person name="Podell S."/>
        </authorList>
    </citation>
    <scope>NUCLEOTIDE SEQUENCE</scope>
    <source>
        <strain evidence="7">Hildebrandi</strain>
    </source>
</reference>
<dbReference type="GO" id="GO:0008253">
    <property type="term" value="F:5'-nucleotidase activity"/>
    <property type="evidence" value="ECO:0007669"/>
    <property type="project" value="TreeGrafter"/>
</dbReference>
<dbReference type="GO" id="GO:0009166">
    <property type="term" value="P:nucleotide catabolic process"/>
    <property type="evidence" value="ECO:0007669"/>
    <property type="project" value="InterPro"/>
</dbReference>
<dbReference type="PANTHER" id="PTHR11575">
    <property type="entry name" value="5'-NUCLEOTIDASE-RELATED"/>
    <property type="match status" value="1"/>
</dbReference>
<gene>
    <name evidence="7" type="ORF">IV203_012598</name>
</gene>
<feature type="domain" description="Calcineurin-like phosphoesterase" evidence="5">
    <location>
        <begin position="35"/>
        <end position="276"/>
    </location>
</feature>
<dbReference type="GO" id="GO:0008768">
    <property type="term" value="F:UDP-sugar diphosphatase activity"/>
    <property type="evidence" value="ECO:0007669"/>
    <property type="project" value="TreeGrafter"/>
</dbReference>
<dbReference type="Pfam" id="PF00149">
    <property type="entry name" value="Metallophos"/>
    <property type="match status" value="1"/>
</dbReference>
<name>A0A9K3KV26_9STRA</name>
<dbReference type="InterPro" id="IPR004843">
    <property type="entry name" value="Calcineurin-like_PHP"/>
</dbReference>
<proteinExistence type="inferred from homology"/>
<dbReference type="PANTHER" id="PTHR11575:SF24">
    <property type="entry name" value="5'-NUCLEOTIDASE"/>
    <property type="match status" value="1"/>
</dbReference>
<protein>
    <submittedName>
        <fullName evidence="7">5'-nucleotidase/2',3'-cyclic phosphodiesterase and related esterase</fullName>
    </submittedName>
</protein>
<comment type="similarity">
    <text evidence="1">Belongs to the 5'-nucleotidase family.</text>
</comment>
<evidence type="ECO:0000259" key="5">
    <source>
        <dbReference type="Pfam" id="PF00149"/>
    </source>
</evidence>
<feature type="region of interest" description="Disordered" evidence="3">
    <location>
        <begin position="604"/>
        <end position="663"/>
    </location>
</feature>
<evidence type="ECO:0000256" key="1">
    <source>
        <dbReference type="ARBA" id="ARBA00006654"/>
    </source>
</evidence>
<feature type="chain" id="PRO_5039936113" evidence="4">
    <location>
        <begin position="26"/>
        <end position="686"/>
    </location>
</feature>
<evidence type="ECO:0000313" key="7">
    <source>
        <dbReference type="EMBL" id="KAG7350001.1"/>
    </source>
</evidence>
<comment type="caution">
    <text evidence="7">The sequence shown here is derived from an EMBL/GenBank/DDBJ whole genome shotgun (WGS) entry which is preliminary data.</text>
</comment>
<dbReference type="Pfam" id="PF02872">
    <property type="entry name" value="5_nucleotid_C"/>
    <property type="match status" value="1"/>
</dbReference>
<dbReference type="AlphaFoldDB" id="A0A9K3KV26"/>
<dbReference type="InterPro" id="IPR008334">
    <property type="entry name" value="5'-Nucleotdase_C"/>
</dbReference>
<dbReference type="PROSITE" id="PS00786">
    <property type="entry name" value="5_NUCLEOTIDASE_2"/>
    <property type="match status" value="1"/>
</dbReference>
<feature type="domain" description="5'-Nucleotidase C-terminal" evidence="6">
    <location>
        <begin position="423"/>
        <end position="567"/>
    </location>
</feature>
<dbReference type="InterPro" id="IPR006179">
    <property type="entry name" value="5_nucleotidase/apyrase"/>
</dbReference>
<evidence type="ECO:0000256" key="4">
    <source>
        <dbReference type="SAM" id="SignalP"/>
    </source>
</evidence>
<dbReference type="OrthoDB" id="10252235at2759"/>
<evidence type="ECO:0000256" key="3">
    <source>
        <dbReference type="SAM" id="MobiDB-lite"/>
    </source>
</evidence>
<evidence type="ECO:0000259" key="6">
    <source>
        <dbReference type="Pfam" id="PF02872"/>
    </source>
</evidence>
<feature type="signal peptide" evidence="4">
    <location>
        <begin position="1"/>
        <end position="25"/>
    </location>
</feature>
<sequence length="686" mass="72857">MSSFQAAAIFLFLSLVGRHTTVVQADDATAASFSLKILHLNDHHSHLAEETFSIATAALDPSITTGINITTVERVTVKYGGFPRLVTLFQQLVDESTTDATLKVHAGDAFAGTLFFTLFEGTADASVMAPICFDAMTLGNHEFDLGNDRLEEFIVQLDQQTSGACDEPTRILSANVQAPPSSLLESQLVPYTIKAYGDEQVAVVGLTTSVTTLTSQPDADTVFADEVAALEGIVTELEDMGINKIVVVTHVGFEIDTSAIAAVDGVDVVIGGHSHTLLGDESLSILGGIVGGSFPTMQGGTTCVVTAWEYAHGLGEVDVVFDSDGNVVSCEGSIQIPYDNTVYEPAEALDETFTTGLTEYLGNFSFLVPAAPDEDLAALVEQYEAEIFEFGDDVIATVPADICYERIPGQGRSTICAPEETSAQGGGACNLVAKAFLDQAPSADVAIQNGGGCRVDIAAGDYTVNDAFTLLPFSNTLVSLEMTGAEIVQVLNIATSIALSGESSGAYPYASGLRYDVDGNNLEMPISNVEVNIRLEGTWTPINDSEMYTVVTNDFIAASGDGYVTFAEVDEVTDLFLEYANTFVRYSQKVGTLLDPPLSEYSTKSFIPREEDSDPTMTPVQEEEEEEEATVSPTVGPVGSEEEPVEQPTGEGPADDASPEPSAAIATLMPSMATYVCFLLLLPMLW</sequence>
<dbReference type="GO" id="GO:0000166">
    <property type="term" value="F:nucleotide binding"/>
    <property type="evidence" value="ECO:0007669"/>
    <property type="project" value="InterPro"/>
</dbReference>
<dbReference type="InterPro" id="IPR006146">
    <property type="entry name" value="5'-Nucleotdase_CS"/>
</dbReference>
<reference evidence="7" key="1">
    <citation type="journal article" date="2021" name="Sci. Rep.">
        <title>Diploid genomic architecture of Nitzschia inconspicua, an elite biomass production diatom.</title>
        <authorList>
            <person name="Oliver A."/>
            <person name="Podell S."/>
            <person name="Pinowska A."/>
            <person name="Traller J.C."/>
            <person name="Smith S.R."/>
            <person name="McClure R."/>
            <person name="Beliaev A."/>
            <person name="Bohutskyi P."/>
            <person name="Hill E.A."/>
            <person name="Rabines A."/>
            <person name="Zheng H."/>
            <person name="Allen L.Z."/>
            <person name="Kuo A."/>
            <person name="Grigoriev I.V."/>
            <person name="Allen A.E."/>
            <person name="Hazlebeck D."/>
            <person name="Allen E.E."/>
        </authorList>
    </citation>
    <scope>NUCLEOTIDE SEQUENCE</scope>
    <source>
        <strain evidence="7">Hildebrandi</strain>
    </source>
</reference>
<accession>A0A9K3KV26</accession>
<organism evidence="7 8">
    <name type="scientific">Nitzschia inconspicua</name>
    <dbReference type="NCBI Taxonomy" id="303405"/>
    <lineage>
        <taxon>Eukaryota</taxon>
        <taxon>Sar</taxon>
        <taxon>Stramenopiles</taxon>
        <taxon>Ochrophyta</taxon>
        <taxon>Bacillariophyta</taxon>
        <taxon>Bacillariophyceae</taxon>
        <taxon>Bacillariophycidae</taxon>
        <taxon>Bacillariales</taxon>
        <taxon>Bacillariaceae</taxon>
        <taxon>Nitzschia</taxon>
    </lineage>
</organism>
<evidence type="ECO:0000256" key="2">
    <source>
        <dbReference type="ARBA" id="ARBA00022729"/>
    </source>
</evidence>
<dbReference type="Proteomes" id="UP000693970">
    <property type="component" value="Unassembled WGS sequence"/>
</dbReference>
<keyword evidence="8" id="KW-1185">Reference proteome</keyword>
<dbReference type="EMBL" id="JAGRRH010000019">
    <property type="protein sequence ID" value="KAG7350001.1"/>
    <property type="molecule type" value="Genomic_DNA"/>
</dbReference>
<evidence type="ECO:0000313" key="8">
    <source>
        <dbReference type="Proteomes" id="UP000693970"/>
    </source>
</evidence>
<keyword evidence="2 4" id="KW-0732">Signal</keyword>